<feature type="compositionally biased region" description="Polar residues" evidence="1">
    <location>
        <begin position="150"/>
        <end position="183"/>
    </location>
</feature>
<keyword evidence="3" id="KW-1185">Reference proteome</keyword>
<evidence type="ECO:0000313" key="3">
    <source>
        <dbReference type="Proteomes" id="UP000008206"/>
    </source>
</evidence>
<dbReference type="eggNOG" id="ENOG502ZDA8">
    <property type="taxonomic scope" value="Bacteria"/>
</dbReference>
<name>E0UD73_GLOV7</name>
<gene>
    <name evidence="2" type="ordered locus">Cyan7822_0939</name>
</gene>
<dbReference type="RefSeq" id="WP_013321062.1">
    <property type="nucleotide sequence ID" value="NC_014501.1"/>
</dbReference>
<accession>E0UD73</accession>
<protein>
    <submittedName>
        <fullName evidence="2">Uncharacterized protein</fullName>
    </submittedName>
</protein>
<reference evidence="3" key="1">
    <citation type="journal article" date="2011" name="MBio">
        <title>Novel metabolic attributes of the genus Cyanothece, comprising a group of unicellular nitrogen-fixing Cyanobacteria.</title>
        <authorList>
            <person name="Bandyopadhyay A."/>
            <person name="Elvitigala T."/>
            <person name="Welsh E."/>
            <person name="Stockel J."/>
            <person name="Liberton M."/>
            <person name="Min H."/>
            <person name="Sherman L.A."/>
            <person name="Pakrasi H.B."/>
        </authorList>
    </citation>
    <scope>NUCLEOTIDE SEQUENCE [LARGE SCALE GENOMIC DNA]</scope>
    <source>
        <strain evidence="3">PCC 7822</strain>
    </source>
</reference>
<dbReference type="Proteomes" id="UP000008206">
    <property type="component" value="Chromosome"/>
</dbReference>
<dbReference type="OrthoDB" id="570032at2"/>
<evidence type="ECO:0000256" key="1">
    <source>
        <dbReference type="SAM" id="MobiDB-lite"/>
    </source>
</evidence>
<organism evidence="2 3">
    <name type="scientific">Gloeothece verrucosa (strain PCC 7822)</name>
    <name type="common">Cyanothece sp. (strain PCC 7822)</name>
    <dbReference type="NCBI Taxonomy" id="497965"/>
    <lineage>
        <taxon>Bacteria</taxon>
        <taxon>Bacillati</taxon>
        <taxon>Cyanobacteriota</taxon>
        <taxon>Cyanophyceae</taxon>
        <taxon>Oscillatoriophycideae</taxon>
        <taxon>Chroococcales</taxon>
        <taxon>Aphanothecaceae</taxon>
        <taxon>Gloeothece</taxon>
        <taxon>Gloeothece verrucosa</taxon>
    </lineage>
</organism>
<dbReference type="AlphaFoldDB" id="E0UD73"/>
<dbReference type="STRING" id="497965.Cyan7822_0939"/>
<evidence type="ECO:0000313" key="2">
    <source>
        <dbReference type="EMBL" id="ADN12953.1"/>
    </source>
</evidence>
<dbReference type="EMBL" id="CP002198">
    <property type="protein sequence ID" value="ADN12953.1"/>
    <property type="molecule type" value="Genomic_DNA"/>
</dbReference>
<proteinExistence type="predicted"/>
<feature type="compositionally biased region" description="Polar residues" evidence="1">
    <location>
        <begin position="216"/>
        <end position="226"/>
    </location>
</feature>
<dbReference type="HOGENOM" id="CLU_045510_0_0_3"/>
<sequence length="491" mass="53325">MSNPVIPIDRHEAQESGQAIQEAQDSVVKTAATATIALIRQLLKSLKLSHKDVNVEIAINDSVAYKANVKNKELEVKAQTPELSSEQLRYLREVIKLPPSNQPGVASIPLDQDVQITINGKEVFRLKDGVVENNKLAPTVEKTGVKPSKNVETSTRQGKTSSSPLTPGQKTATEAKTPSSHVTSKPKASREAQTSPLPVPPKQKTTTEAKKLPLSASRQKTSQEAKSSPLPVPSRQKTTTEAKTSPLPIPPKPSATQTAQIPTMPVVQGERNPRETQIEQPSVPSVPVEIMTENAPQQGQKGVSLSDEQKQELQNLGVNLDQIENAVANAPGGNVPIILVLNREVERNVPKSSLKDNLKTSLSRFQNTVKDLSRKVSSFLSSTREKLSPAANRGLKQDLQNIAVTNVASKLLDRFGGKTEDGRQVFEGNSFRIERQGRDLTVSAKDGRGTILSLKNGELEGSLTQKDVEKFQAVNRQLDHGKSRQSQAEIG</sequence>
<feature type="region of interest" description="Disordered" evidence="1">
    <location>
        <begin position="138"/>
        <end position="259"/>
    </location>
</feature>
<dbReference type="KEGG" id="cyj:Cyan7822_0939"/>